<evidence type="ECO:0000256" key="1">
    <source>
        <dbReference type="SAM" id="MobiDB-lite"/>
    </source>
</evidence>
<feature type="compositionally biased region" description="Low complexity" evidence="1">
    <location>
        <begin position="294"/>
        <end position="334"/>
    </location>
</feature>
<sequence>MKLFSQYKLYMNKLLLLFIILLLGLILCSFLGGNCYTEGFTTDVTTITGVKGNKLTVASKDTSSGDISVDNSSSPAPPTSYDNYNHYEQTSYPTKYYGPNGTTATIINTNGKYTLAVTETNGTTTIYNVDKPSSSSSNDTSSISNTTFYGQNGGTAKVTTDNSGNYLIKVTQPDGTTSVYTVTNTQSTVVPPPQQPTTQSSTYSSGQNYSYYNGPNVNAGTVSTPNGTNYSWATGPQGNTAVTSSNSNSVYDSTLPSGIPKAMIPKGQEDLYILKSQVVPPVCPACPSCGSNLPPSSSSSSSQTSPSSSSSSPSSQSNYFSQIPSSSTSSSEKCPPCPSCARCPEPAFECKKVPNYNSAGSSQYLPMPVVSDFSSFGM</sequence>
<protein>
    <submittedName>
        <fullName evidence="2">Uncharacterized protein</fullName>
    </submittedName>
</protein>
<name>A0A6C0CUT1_9ZZZZ</name>
<accession>A0A6C0CUT1</accession>
<dbReference type="AlphaFoldDB" id="A0A6C0CUT1"/>
<feature type="compositionally biased region" description="Low complexity" evidence="1">
    <location>
        <begin position="64"/>
        <end position="74"/>
    </location>
</feature>
<feature type="compositionally biased region" description="Low complexity" evidence="1">
    <location>
        <begin position="196"/>
        <end position="205"/>
    </location>
</feature>
<evidence type="ECO:0000313" key="2">
    <source>
        <dbReference type="EMBL" id="QHT08278.1"/>
    </source>
</evidence>
<feature type="region of interest" description="Disordered" evidence="1">
    <location>
        <begin position="294"/>
        <end position="339"/>
    </location>
</feature>
<proteinExistence type="predicted"/>
<reference evidence="2" key="1">
    <citation type="journal article" date="2020" name="Nature">
        <title>Giant virus diversity and host interactions through global metagenomics.</title>
        <authorList>
            <person name="Schulz F."/>
            <person name="Roux S."/>
            <person name="Paez-Espino D."/>
            <person name="Jungbluth S."/>
            <person name="Walsh D.A."/>
            <person name="Denef V.J."/>
            <person name="McMahon K.D."/>
            <person name="Konstantinidis K.T."/>
            <person name="Eloe-Fadrosh E.A."/>
            <person name="Kyrpides N.C."/>
            <person name="Woyke T."/>
        </authorList>
    </citation>
    <scope>NUCLEOTIDE SEQUENCE</scope>
    <source>
        <strain evidence="2">GVMAG-M-3300022752-66</strain>
    </source>
</reference>
<feature type="region of interest" description="Disordered" evidence="1">
    <location>
        <begin position="59"/>
        <end position="84"/>
    </location>
</feature>
<dbReference type="EMBL" id="MN739493">
    <property type="protein sequence ID" value="QHT08278.1"/>
    <property type="molecule type" value="Genomic_DNA"/>
</dbReference>
<organism evidence="2">
    <name type="scientific">viral metagenome</name>
    <dbReference type="NCBI Taxonomy" id="1070528"/>
    <lineage>
        <taxon>unclassified sequences</taxon>
        <taxon>metagenomes</taxon>
        <taxon>organismal metagenomes</taxon>
    </lineage>
</organism>
<feature type="region of interest" description="Disordered" evidence="1">
    <location>
        <begin position="186"/>
        <end position="205"/>
    </location>
</feature>